<proteinExistence type="predicted"/>
<keyword evidence="2" id="KW-1185">Reference proteome</keyword>
<reference evidence="1 2" key="1">
    <citation type="submission" date="2024-03" db="EMBL/GenBank/DDBJ databases">
        <title>Two novel species of the genus Flavobacterium exhibiting potentially degradation of complex polysaccharides.</title>
        <authorList>
            <person name="Lian X."/>
        </authorList>
    </citation>
    <scope>NUCLEOTIDE SEQUENCE [LARGE SCALE GENOMIC DNA]</scope>
    <source>
        <strain evidence="1 2">N6</strain>
    </source>
</reference>
<evidence type="ECO:0000313" key="1">
    <source>
        <dbReference type="EMBL" id="MEM0577581.1"/>
    </source>
</evidence>
<dbReference type="RefSeq" id="WP_342692477.1">
    <property type="nucleotide sequence ID" value="NZ_JBCGDP010000014.1"/>
</dbReference>
<sequence length="47" mass="5426">MAVKFFNFTAWSKLAIFYEMAPQVIRFIALLRVCASLDFSSAMLFTK</sequence>
<dbReference type="EMBL" id="JBCGDP010000014">
    <property type="protein sequence ID" value="MEM0577581.1"/>
    <property type="molecule type" value="Genomic_DNA"/>
</dbReference>
<protein>
    <submittedName>
        <fullName evidence="1">Uncharacterized protein</fullName>
    </submittedName>
</protein>
<comment type="caution">
    <text evidence="1">The sequence shown here is derived from an EMBL/GenBank/DDBJ whole genome shotgun (WGS) entry which is preliminary data.</text>
</comment>
<dbReference type="Proteomes" id="UP001468798">
    <property type="component" value="Unassembled WGS sequence"/>
</dbReference>
<organism evidence="1 2">
    <name type="scientific">Flavobacterium polysaccharolyticum</name>
    <dbReference type="NCBI Taxonomy" id="3133148"/>
    <lineage>
        <taxon>Bacteria</taxon>
        <taxon>Pseudomonadati</taxon>
        <taxon>Bacteroidota</taxon>
        <taxon>Flavobacteriia</taxon>
        <taxon>Flavobacteriales</taxon>
        <taxon>Flavobacteriaceae</taxon>
        <taxon>Flavobacterium</taxon>
    </lineage>
</organism>
<name>A0ABU9NTH2_9FLAO</name>
<accession>A0ABU9NTH2</accession>
<gene>
    <name evidence="1" type="ORF">WFZ86_13830</name>
</gene>
<evidence type="ECO:0000313" key="2">
    <source>
        <dbReference type="Proteomes" id="UP001468798"/>
    </source>
</evidence>